<sequence>MHPMISLFPNKEIYGKKLLNGPNVEEKSYKKQFLEGSMFGSFSFIHLAHGKVEFDQTKSGKNMVEVAVIVELVAKLYDESFKQKQKISVGCITPYNAQVTAIQNKLGDTYKTREAAECGFYVKVGTVDEFQGCEEDVIIISTVTGVGFLAKRERANVALTRARNQRGIFETNPNYKNLSAINRNSRYNNGRSSSDFRIPLKPYQSGKFPITVRQKMTGIVDLLPKEYGYIIFTLAAYYFVNLYMQIQVGRARKKYNVLYPTLYATEADSKDYELFNCIQRGHQNSLESLPIFFVMMVVGGLKHPLICTGLGVAYTVARFFYFTGYSSGDPKGRLPIGGFNSLALMGLVIVNIWFGMSLVRE</sequence>
<proteinExistence type="predicted"/>
<gene>
    <name evidence="1" type="ORF">L1987_37042</name>
</gene>
<evidence type="ECO:0000313" key="2">
    <source>
        <dbReference type="Proteomes" id="UP001056120"/>
    </source>
</evidence>
<accession>A0ACB9HGK4</accession>
<dbReference type="Proteomes" id="UP001056120">
    <property type="component" value="Linkage Group LG12"/>
</dbReference>
<evidence type="ECO:0000313" key="1">
    <source>
        <dbReference type="EMBL" id="KAI3794411.1"/>
    </source>
</evidence>
<reference evidence="2" key="1">
    <citation type="journal article" date="2022" name="Mol. Ecol. Resour.">
        <title>The genomes of chicory, endive, great burdock and yacon provide insights into Asteraceae palaeo-polyploidization history and plant inulin production.</title>
        <authorList>
            <person name="Fan W."/>
            <person name="Wang S."/>
            <person name="Wang H."/>
            <person name="Wang A."/>
            <person name="Jiang F."/>
            <person name="Liu H."/>
            <person name="Zhao H."/>
            <person name="Xu D."/>
            <person name="Zhang Y."/>
        </authorList>
    </citation>
    <scope>NUCLEOTIDE SEQUENCE [LARGE SCALE GENOMIC DNA]</scope>
    <source>
        <strain evidence="2">cv. Yunnan</strain>
    </source>
</reference>
<dbReference type="EMBL" id="CM042029">
    <property type="protein sequence ID" value="KAI3794411.1"/>
    <property type="molecule type" value="Genomic_DNA"/>
</dbReference>
<name>A0ACB9HGK4_9ASTR</name>
<keyword evidence="2" id="KW-1185">Reference proteome</keyword>
<organism evidence="1 2">
    <name type="scientific">Smallanthus sonchifolius</name>
    <dbReference type="NCBI Taxonomy" id="185202"/>
    <lineage>
        <taxon>Eukaryota</taxon>
        <taxon>Viridiplantae</taxon>
        <taxon>Streptophyta</taxon>
        <taxon>Embryophyta</taxon>
        <taxon>Tracheophyta</taxon>
        <taxon>Spermatophyta</taxon>
        <taxon>Magnoliopsida</taxon>
        <taxon>eudicotyledons</taxon>
        <taxon>Gunneridae</taxon>
        <taxon>Pentapetalae</taxon>
        <taxon>asterids</taxon>
        <taxon>campanulids</taxon>
        <taxon>Asterales</taxon>
        <taxon>Asteraceae</taxon>
        <taxon>Asteroideae</taxon>
        <taxon>Heliantheae alliance</taxon>
        <taxon>Millerieae</taxon>
        <taxon>Smallanthus</taxon>
    </lineage>
</organism>
<protein>
    <submittedName>
        <fullName evidence="1">Uncharacterized protein</fullName>
    </submittedName>
</protein>
<reference evidence="1 2" key="2">
    <citation type="journal article" date="2022" name="Mol. Ecol. Resour.">
        <title>The genomes of chicory, endive, great burdock and yacon provide insights into Asteraceae paleo-polyploidization history and plant inulin production.</title>
        <authorList>
            <person name="Fan W."/>
            <person name="Wang S."/>
            <person name="Wang H."/>
            <person name="Wang A."/>
            <person name="Jiang F."/>
            <person name="Liu H."/>
            <person name="Zhao H."/>
            <person name="Xu D."/>
            <person name="Zhang Y."/>
        </authorList>
    </citation>
    <scope>NUCLEOTIDE SEQUENCE [LARGE SCALE GENOMIC DNA]</scope>
    <source>
        <strain evidence="2">cv. Yunnan</strain>
        <tissue evidence="1">Leaves</tissue>
    </source>
</reference>
<comment type="caution">
    <text evidence="1">The sequence shown here is derived from an EMBL/GenBank/DDBJ whole genome shotgun (WGS) entry which is preliminary data.</text>
</comment>